<name>A0A1J5Q0X6_9ZZZZ</name>
<dbReference type="PANTHER" id="PTHR30632:SF0">
    <property type="entry name" value="SULFATE-BINDING PROTEIN"/>
    <property type="match status" value="1"/>
</dbReference>
<gene>
    <name evidence="1" type="ORF">GALL_446830</name>
</gene>
<dbReference type="AlphaFoldDB" id="A0A1J5Q0X6"/>
<sequence>MHGVMLETSTACTGACTTPPDHDSNPFNTLRTSLEPFFNRLAKQIFHRSPTRLTTMNPLSKPSSPGISRRSLLLLPLLATLPAARVPAATAQPPLLLFAGAGYKRPAEALCAAFTRETGIPVERSYGNLQQVFAQIRASGRVDVLLGEADFVEHAKDLDLPQRVPLGDGILVLAWRRDFDMPQNLLDLQSVAMPNPQQAIYGRAAQQWLQAQGLWDGLQGRLKVVQTVPQVSAYLTSGQIDAGFINLTEALAIKDQLGGMTVLKSGAGSYAPIHIVAFFPPDSAHPETAAGRAAFARFLQTDRVKAMLREAGL</sequence>
<dbReference type="PANTHER" id="PTHR30632">
    <property type="entry name" value="MOLYBDATE-BINDING PERIPLASMIC PROTEIN"/>
    <property type="match status" value="1"/>
</dbReference>
<dbReference type="GO" id="GO:0030973">
    <property type="term" value="F:molybdate ion binding"/>
    <property type="evidence" value="ECO:0007669"/>
    <property type="project" value="TreeGrafter"/>
</dbReference>
<comment type="caution">
    <text evidence="1">The sequence shown here is derived from an EMBL/GenBank/DDBJ whole genome shotgun (WGS) entry which is preliminary data.</text>
</comment>
<dbReference type="Pfam" id="PF13531">
    <property type="entry name" value="SBP_bac_11"/>
    <property type="match status" value="1"/>
</dbReference>
<proteinExistence type="predicted"/>
<accession>A0A1J5Q0X6</accession>
<reference evidence="1" key="1">
    <citation type="submission" date="2016-10" db="EMBL/GenBank/DDBJ databases">
        <title>Sequence of Gallionella enrichment culture.</title>
        <authorList>
            <person name="Poehlein A."/>
            <person name="Muehling M."/>
            <person name="Daniel R."/>
        </authorList>
    </citation>
    <scope>NUCLEOTIDE SEQUENCE</scope>
</reference>
<dbReference type="InterPro" id="IPR050682">
    <property type="entry name" value="ModA/WtpA"/>
</dbReference>
<dbReference type="EMBL" id="MLJW01002779">
    <property type="protein sequence ID" value="OIQ73679.1"/>
    <property type="molecule type" value="Genomic_DNA"/>
</dbReference>
<evidence type="ECO:0000313" key="1">
    <source>
        <dbReference type="EMBL" id="OIQ73679.1"/>
    </source>
</evidence>
<organism evidence="1">
    <name type="scientific">mine drainage metagenome</name>
    <dbReference type="NCBI Taxonomy" id="410659"/>
    <lineage>
        <taxon>unclassified sequences</taxon>
        <taxon>metagenomes</taxon>
        <taxon>ecological metagenomes</taxon>
    </lineage>
</organism>
<dbReference type="GO" id="GO:0015689">
    <property type="term" value="P:molybdate ion transport"/>
    <property type="evidence" value="ECO:0007669"/>
    <property type="project" value="TreeGrafter"/>
</dbReference>
<dbReference type="SUPFAM" id="SSF53850">
    <property type="entry name" value="Periplasmic binding protein-like II"/>
    <property type="match status" value="1"/>
</dbReference>
<dbReference type="Gene3D" id="3.40.190.10">
    <property type="entry name" value="Periplasmic binding protein-like II"/>
    <property type="match status" value="2"/>
</dbReference>
<protein>
    <submittedName>
        <fullName evidence="1">Putative binding protein</fullName>
    </submittedName>
</protein>